<evidence type="ECO:0000256" key="2">
    <source>
        <dbReference type="ARBA" id="ARBA00022917"/>
    </source>
</evidence>
<evidence type="ECO:0000313" key="6">
    <source>
        <dbReference type="EMBL" id="TQO20933.1"/>
    </source>
</evidence>
<dbReference type="InterPro" id="IPR007214">
    <property type="entry name" value="YbaK/aa-tRNA-synth-assoc-dom"/>
</dbReference>
<reference evidence="6 7" key="1">
    <citation type="submission" date="2019-06" db="EMBL/GenBank/DDBJ databases">
        <title>Sequencing the genomes of 1000 actinobacteria strains.</title>
        <authorList>
            <person name="Klenk H.-P."/>
        </authorList>
    </citation>
    <scope>NUCLEOTIDE SEQUENCE [LARGE SCALE GENOMIC DNA]</scope>
    <source>
        <strain evidence="6 7">DSM 21947</strain>
    </source>
</reference>
<keyword evidence="7" id="KW-1185">Reference proteome</keyword>
<dbReference type="NCBIfam" id="TIGR00011">
    <property type="entry name" value="YbaK_EbsC"/>
    <property type="match status" value="1"/>
</dbReference>
<dbReference type="EMBL" id="VFRA01000001">
    <property type="protein sequence ID" value="TQO20933.1"/>
    <property type="molecule type" value="Genomic_DNA"/>
</dbReference>
<name>A0A8H2PZR2_9MICO</name>
<dbReference type="Pfam" id="PF04073">
    <property type="entry name" value="tRNA_edit"/>
    <property type="match status" value="1"/>
</dbReference>
<keyword evidence="3 4" id="KW-0456">Lyase</keyword>
<comment type="caution">
    <text evidence="6">The sequence shown here is derived from an EMBL/GenBank/DDBJ whole genome shotgun (WGS) entry which is preliminary data.</text>
</comment>
<dbReference type="AlphaFoldDB" id="A0A8H2PZR2"/>
<dbReference type="RefSeq" id="WP_141991165.1">
    <property type="nucleotide sequence ID" value="NZ_VFRA01000001.1"/>
</dbReference>
<protein>
    <recommendedName>
        <fullName evidence="4">Cys-tRNA(Pro)/Cys-tRNA(Cys) deacylase</fullName>
        <ecNumber evidence="4">4.2.-.-</ecNumber>
    </recommendedName>
</protein>
<dbReference type="CDD" id="cd00002">
    <property type="entry name" value="YbaK_deacylase"/>
    <property type="match status" value="1"/>
</dbReference>
<dbReference type="GO" id="GO:0002161">
    <property type="term" value="F:aminoacyl-tRNA deacylase activity"/>
    <property type="evidence" value="ECO:0007669"/>
    <property type="project" value="InterPro"/>
</dbReference>
<evidence type="ECO:0000256" key="1">
    <source>
        <dbReference type="ARBA" id="ARBA00009798"/>
    </source>
</evidence>
<dbReference type="PIRSF" id="PIRSF006181">
    <property type="entry name" value="EbsC_YbaK"/>
    <property type="match status" value="1"/>
</dbReference>
<comment type="similarity">
    <text evidence="1 4">Belongs to the prolyl-tRNA editing family. YbaK/EbsC subfamily.</text>
</comment>
<organism evidence="6 7">
    <name type="scientific">Rhodoglobus vestalii</name>
    <dbReference type="NCBI Taxonomy" id="193384"/>
    <lineage>
        <taxon>Bacteria</taxon>
        <taxon>Bacillati</taxon>
        <taxon>Actinomycetota</taxon>
        <taxon>Actinomycetes</taxon>
        <taxon>Micrococcales</taxon>
        <taxon>Microbacteriaceae</taxon>
        <taxon>Rhodoglobus</taxon>
    </lineage>
</organism>
<evidence type="ECO:0000256" key="3">
    <source>
        <dbReference type="ARBA" id="ARBA00023239"/>
    </source>
</evidence>
<proteinExistence type="inferred from homology"/>
<dbReference type="GO" id="GO:0006412">
    <property type="term" value="P:translation"/>
    <property type="evidence" value="ECO:0007669"/>
    <property type="project" value="UniProtKB-KW"/>
</dbReference>
<evidence type="ECO:0000256" key="4">
    <source>
        <dbReference type="PIRNR" id="PIRNR006181"/>
    </source>
</evidence>
<dbReference type="PANTHER" id="PTHR30411">
    <property type="entry name" value="CYTOPLASMIC PROTEIN"/>
    <property type="match status" value="1"/>
</dbReference>
<accession>A0A8H2PZR2</accession>
<dbReference type="SUPFAM" id="SSF55826">
    <property type="entry name" value="YbaK/ProRS associated domain"/>
    <property type="match status" value="1"/>
</dbReference>
<dbReference type="Gene3D" id="3.90.960.10">
    <property type="entry name" value="YbaK/aminoacyl-tRNA synthetase-associated domain"/>
    <property type="match status" value="1"/>
</dbReference>
<evidence type="ECO:0000313" key="7">
    <source>
        <dbReference type="Proteomes" id="UP000316560"/>
    </source>
</evidence>
<dbReference type="OrthoDB" id="9809296at2"/>
<gene>
    <name evidence="6" type="ORF">FB472_2589</name>
</gene>
<dbReference type="InterPro" id="IPR004369">
    <property type="entry name" value="Prolyl-tRNA_editing_YbaK/EbsC"/>
</dbReference>
<sequence length="174" mass="18210">MALGTPATVTLDTLGISFTAHPYSHNPAAGEFGLEAATELGISAERVFKTLMAVVDDQLVVAVVPVSRMLDLKALALAVHGRKAGMADPVVAQRRTGYVVGGISPVGQKTAHRTVIDETIELFDTVFVSGGKRGFDIELTPNDLVRATGATLAAIARNRARSSRAAGSIDDGRQ</sequence>
<dbReference type="Proteomes" id="UP000316560">
    <property type="component" value="Unassembled WGS sequence"/>
</dbReference>
<evidence type="ECO:0000259" key="5">
    <source>
        <dbReference type="Pfam" id="PF04073"/>
    </source>
</evidence>
<keyword evidence="2 4" id="KW-0648">Protein biosynthesis</keyword>
<dbReference type="GO" id="GO:0016829">
    <property type="term" value="F:lyase activity"/>
    <property type="evidence" value="ECO:0007669"/>
    <property type="project" value="UniProtKB-KW"/>
</dbReference>
<dbReference type="EC" id="4.2.-.-" evidence="4"/>
<dbReference type="InterPro" id="IPR036754">
    <property type="entry name" value="YbaK/aa-tRNA-synt-asso_dom_sf"/>
</dbReference>
<dbReference type="PANTHER" id="PTHR30411:SF0">
    <property type="entry name" value="CYS-TRNA(PRO)_CYS-TRNA(CYS) DEACYLASE YBAK"/>
    <property type="match status" value="1"/>
</dbReference>
<feature type="domain" description="YbaK/aminoacyl-tRNA synthetase-associated" evidence="5">
    <location>
        <begin position="35"/>
        <end position="146"/>
    </location>
</feature>